<dbReference type="AlphaFoldDB" id="F6DS05"/>
<proteinExistence type="predicted"/>
<evidence type="ECO:0000259" key="3">
    <source>
        <dbReference type="PROSITE" id="PS50943"/>
    </source>
</evidence>
<evidence type="ECO:0000313" key="4">
    <source>
        <dbReference type="EMBL" id="AEG61029.1"/>
    </source>
</evidence>
<reference evidence="4 5" key="2">
    <citation type="journal article" date="2012" name="Stand. Genomic Sci.">
        <title>Complete genome sequence of the sulfate-reducing firmicute Desulfotomaculum ruminis type strain (DL(T)).</title>
        <authorList>
            <person name="Spring S."/>
            <person name="Visser M."/>
            <person name="Lu M."/>
            <person name="Copeland A."/>
            <person name="Lapidus A."/>
            <person name="Lucas S."/>
            <person name="Cheng J.F."/>
            <person name="Han C."/>
            <person name="Tapia R."/>
            <person name="Goodwin L.A."/>
            <person name="Pitluck S."/>
            <person name="Ivanova N."/>
            <person name="Land M."/>
            <person name="Hauser L."/>
            <person name="Larimer F."/>
            <person name="Rohde M."/>
            <person name="Goker M."/>
            <person name="Detter J.C."/>
            <person name="Kyrpides N.C."/>
            <person name="Woyke T."/>
            <person name="Schaap P.J."/>
            <person name="Plugge C.M."/>
            <person name="Muyzer G."/>
            <person name="Kuever J."/>
            <person name="Pereira I.A."/>
            <person name="Parshina S.N."/>
            <person name="Bernier-Latmani R."/>
            <person name="Stams A.J."/>
            <person name="Klenk H.P."/>
        </authorList>
    </citation>
    <scope>NUCLEOTIDE SEQUENCE [LARGE SCALE GENOMIC DNA]</scope>
    <source>
        <strain evidence="5">ATCC 23193 / DSM 2154 / NCIB 8452 / DL</strain>
    </source>
</reference>
<dbReference type="HOGENOM" id="CLU_066192_2_4_9"/>
<feature type="transmembrane region" description="Helical" evidence="2">
    <location>
        <begin position="77"/>
        <end position="100"/>
    </location>
</feature>
<dbReference type="SUPFAM" id="SSF47413">
    <property type="entry name" value="lambda repressor-like DNA-binding domains"/>
    <property type="match status" value="1"/>
</dbReference>
<dbReference type="RefSeq" id="WP_013842781.1">
    <property type="nucleotide sequence ID" value="NC_015589.1"/>
</dbReference>
<dbReference type="Proteomes" id="UP000009234">
    <property type="component" value="Chromosome"/>
</dbReference>
<protein>
    <submittedName>
        <fullName evidence="4">Helix-turn-helix domain protein</fullName>
    </submittedName>
</protein>
<keyword evidence="2" id="KW-0812">Transmembrane</keyword>
<dbReference type="InterPro" id="IPR010982">
    <property type="entry name" value="Lambda_DNA-bd_dom_sf"/>
</dbReference>
<accession>F6DS05</accession>
<evidence type="ECO:0000313" key="5">
    <source>
        <dbReference type="Proteomes" id="UP000009234"/>
    </source>
</evidence>
<gene>
    <name evidence="4" type="ordered locus">Desru_2815</name>
</gene>
<dbReference type="Gene3D" id="1.10.260.40">
    <property type="entry name" value="lambda repressor-like DNA-binding domains"/>
    <property type="match status" value="1"/>
</dbReference>
<keyword evidence="2" id="KW-0472">Membrane</keyword>
<feature type="domain" description="HTH cro/C1-type" evidence="3">
    <location>
        <begin position="7"/>
        <end position="61"/>
    </location>
</feature>
<keyword evidence="1" id="KW-0238">DNA-binding</keyword>
<feature type="transmembrane region" description="Helical" evidence="2">
    <location>
        <begin position="172"/>
        <end position="197"/>
    </location>
</feature>
<keyword evidence="2" id="KW-1133">Transmembrane helix</keyword>
<dbReference type="SMART" id="SM00530">
    <property type="entry name" value="HTH_XRE"/>
    <property type="match status" value="1"/>
</dbReference>
<evidence type="ECO:0000256" key="2">
    <source>
        <dbReference type="SAM" id="Phobius"/>
    </source>
</evidence>
<dbReference type="eggNOG" id="COG1396">
    <property type="taxonomic scope" value="Bacteria"/>
</dbReference>
<sequence>MNISDRIQNLRKAKGISQEELAGKVGVSRQAVSKWESEQSIPDLDKVIIMSDYFGVTTDYILKGIEQSEQTEKKANAGIFVIVATVLNFIGLVVSAAVWYEEQVPMALVIGLIFMALGCMVFGIGILNSSESTKKNAKYYFGSINIWLLSFIPLSFIYNVLLTGMIAPYPLIVSPIIAFPVFWVIYIAVCLGVDLVIARAKRRV</sequence>
<dbReference type="PANTHER" id="PTHR46558:SF11">
    <property type="entry name" value="HTH-TYPE TRANSCRIPTIONAL REGULATOR XRE"/>
    <property type="match status" value="1"/>
</dbReference>
<dbReference type="GO" id="GO:0003677">
    <property type="term" value="F:DNA binding"/>
    <property type="evidence" value="ECO:0007669"/>
    <property type="project" value="UniProtKB-KW"/>
</dbReference>
<dbReference type="OrthoDB" id="1786861at2"/>
<dbReference type="PROSITE" id="PS50943">
    <property type="entry name" value="HTH_CROC1"/>
    <property type="match status" value="1"/>
</dbReference>
<reference evidence="5" key="1">
    <citation type="submission" date="2011-05" db="EMBL/GenBank/DDBJ databases">
        <title>Complete sequence of Desulfotomaculum ruminis DSM 2154.</title>
        <authorList>
            <person name="Lucas S."/>
            <person name="Copeland A."/>
            <person name="Lapidus A."/>
            <person name="Cheng J.-F."/>
            <person name="Goodwin L."/>
            <person name="Pitluck S."/>
            <person name="Lu M."/>
            <person name="Detter J.C."/>
            <person name="Han C."/>
            <person name="Tapia R."/>
            <person name="Land M."/>
            <person name="Hauser L."/>
            <person name="Kyrpides N."/>
            <person name="Ivanova N."/>
            <person name="Mikhailova N."/>
            <person name="Pagani I."/>
            <person name="Stams A.J.M."/>
            <person name="Plugge C.M."/>
            <person name="Muyzer G."/>
            <person name="Kuever J."/>
            <person name="Parshina S.N."/>
            <person name="Ivanova A.E."/>
            <person name="Nazina T.N."/>
            <person name="Brambilla E."/>
            <person name="Spring S."/>
            <person name="Klenk H.-P."/>
            <person name="Woyke T."/>
        </authorList>
    </citation>
    <scope>NUCLEOTIDE SEQUENCE [LARGE SCALE GENOMIC DNA]</scope>
    <source>
        <strain evidence="5">ATCC 23193 / DSM 2154 / NCIB 8452 / DL</strain>
    </source>
</reference>
<dbReference type="EMBL" id="CP002780">
    <property type="protein sequence ID" value="AEG61029.1"/>
    <property type="molecule type" value="Genomic_DNA"/>
</dbReference>
<keyword evidence="5" id="KW-1185">Reference proteome</keyword>
<dbReference type="Pfam" id="PF01381">
    <property type="entry name" value="HTH_3"/>
    <property type="match status" value="1"/>
</dbReference>
<feature type="transmembrane region" description="Helical" evidence="2">
    <location>
        <begin position="139"/>
        <end position="160"/>
    </location>
</feature>
<dbReference type="STRING" id="696281.Desru_2815"/>
<dbReference type="CDD" id="cd00093">
    <property type="entry name" value="HTH_XRE"/>
    <property type="match status" value="1"/>
</dbReference>
<name>F6DS05_DESRL</name>
<organism evidence="4 5">
    <name type="scientific">Desulforamulus ruminis (strain ATCC 23193 / DSM 2154 / NCIMB 8452 / DL)</name>
    <name type="common">Desulfotomaculum ruminis</name>
    <dbReference type="NCBI Taxonomy" id="696281"/>
    <lineage>
        <taxon>Bacteria</taxon>
        <taxon>Bacillati</taxon>
        <taxon>Bacillota</taxon>
        <taxon>Clostridia</taxon>
        <taxon>Eubacteriales</taxon>
        <taxon>Peptococcaceae</taxon>
        <taxon>Desulforamulus</taxon>
    </lineage>
</organism>
<dbReference type="KEGG" id="dru:Desru_2815"/>
<dbReference type="PANTHER" id="PTHR46558">
    <property type="entry name" value="TRACRIPTIONAL REGULATORY PROTEIN-RELATED-RELATED"/>
    <property type="match status" value="1"/>
</dbReference>
<feature type="transmembrane region" description="Helical" evidence="2">
    <location>
        <begin position="106"/>
        <end position="127"/>
    </location>
</feature>
<dbReference type="InterPro" id="IPR001387">
    <property type="entry name" value="Cro/C1-type_HTH"/>
</dbReference>
<evidence type="ECO:0000256" key="1">
    <source>
        <dbReference type="ARBA" id="ARBA00023125"/>
    </source>
</evidence>